<evidence type="ECO:0000313" key="3">
    <source>
        <dbReference type="Proteomes" id="UP000755104"/>
    </source>
</evidence>
<protein>
    <recommendedName>
        <fullName evidence="4">Secreted protein</fullName>
    </recommendedName>
</protein>
<dbReference type="PROSITE" id="PS51257">
    <property type="entry name" value="PROKAR_LIPOPROTEIN"/>
    <property type="match status" value="1"/>
</dbReference>
<evidence type="ECO:0000256" key="1">
    <source>
        <dbReference type="SAM" id="MobiDB-lite"/>
    </source>
</evidence>
<comment type="caution">
    <text evidence="2">The sequence shown here is derived from an EMBL/GenBank/DDBJ whole genome shotgun (WGS) entry which is preliminary data.</text>
</comment>
<feature type="region of interest" description="Disordered" evidence="1">
    <location>
        <begin position="52"/>
        <end position="87"/>
    </location>
</feature>
<gene>
    <name evidence="2" type="ORF">K3174_04700</name>
</gene>
<dbReference type="RefSeq" id="WP_221556131.1">
    <property type="nucleotide sequence ID" value="NZ_JAIGNO010000002.1"/>
</dbReference>
<dbReference type="EMBL" id="JAIGNO010000002">
    <property type="protein sequence ID" value="MBX7481819.1"/>
    <property type="molecule type" value="Genomic_DNA"/>
</dbReference>
<organism evidence="2 3">
    <name type="scientific">Qipengyuania qiaonensis</name>
    <dbReference type="NCBI Taxonomy" id="2867240"/>
    <lineage>
        <taxon>Bacteria</taxon>
        <taxon>Pseudomonadati</taxon>
        <taxon>Pseudomonadota</taxon>
        <taxon>Alphaproteobacteria</taxon>
        <taxon>Sphingomonadales</taxon>
        <taxon>Erythrobacteraceae</taxon>
        <taxon>Qipengyuania</taxon>
    </lineage>
</organism>
<keyword evidence="3" id="KW-1185">Reference proteome</keyword>
<accession>A0ABS7J6U8</accession>
<reference evidence="2 3" key="1">
    <citation type="submission" date="2021-08" db="EMBL/GenBank/DDBJ databases">
        <title>Comparative Genomics Analysis of the Genus Qipengyuania Reveals Extensive Genetic Diversity and Metabolic Versatility, Including the Description of Fifteen Novel Species.</title>
        <authorList>
            <person name="Liu Y."/>
        </authorList>
    </citation>
    <scope>NUCLEOTIDE SEQUENCE [LARGE SCALE GENOMIC DNA]</scope>
    <source>
        <strain evidence="2 3">6D47A</strain>
    </source>
</reference>
<proteinExistence type="predicted"/>
<dbReference type="Proteomes" id="UP000755104">
    <property type="component" value="Unassembled WGS sequence"/>
</dbReference>
<evidence type="ECO:0000313" key="2">
    <source>
        <dbReference type="EMBL" id="MBX7481819.1"/>
    </source>
</evidence>
<sequence length="87" mass="9063">MIRLASILAALAALSACSGYDDDEPVEAVSQSEAEALDDAAAMIEERRLPEGVFDAEGDDASADPAMPADDTPRETGGPQPMELPDE</sequence>
<evidence type="ECO:0008006" key="4">
    <source>
        <dbReference type="Google" id="ProtNLM"/>
    </source>
</evidence>
<name>A0ABS7J6U8_9SPHN</name>